<protein>
    <submittedName>
        <fullName evidence="1">Uncharacterized protein</fullName>
    </submittedName>
</protein>
<dbReference type="AlphaFoldDB" id="K1T058"/>
<gene>
    <name evidence="1" type="ORF">LEA_16656</name>
</gene>
<name>K1T058_9ZZZZ</name>
<proteinExistence type="predicted"/>
<reference evidence="1" key="1">
    <citation type="journal article" date="2013" name="Environ. Microbiol.">
        <title>Microbiota from the distal guts of lean and obese adolescents exhibit partial functional redundancy besides clear differences in community structure.</title>
        <authorList>
            <person name="Ferrer M."/>
            <person name="Ruiz A."/>
            <person name="Lanza F."/>
            <person name="Haange S.B."/>
            <person name="Oberbach A."/>
            <person name="Till H."/>
            <person name="Bargiela R."/>
            <person name="Campoy C."/>
            <person name="Segura M.T."/>
            <person name="Richter M."/>
            <person name="von Bergen M."/>
            <person name="Seifert J."/>
            <person name="Suarez A."/>
        </authorList>
    </citation>
    <scope>NUCLEOTIDE SEQUENCE</scope>
</reference>
<sequence>MFIGIIQEIRAKNTLDKLSVLNAPKALVVREG</sequence>
<feature type="non-terminal residue" evidence="1">
    <location>
        <position position="32"/>
    </location>
</feature>
<accession>K1T058</accession>
<evidence type="ECO:0000313" key="1">
    <source>
        <dbReference type="EMBL" id="EKC52891.1"/>
    </source>
</evidence>
<dbReference type="EMBL" id="AJWY01011389">
    <property type="protein sequence ID" value="EKC52891.1"/>
    <property type="molecule type" value="Genomic_DNA"/>
</dbReference>
<comment type="caution">
    <text evidence="1">The sequence shown here is derived from an EMBL/GenBank/DDBJ whole genome shotgun (WGS) entry which is preliminary data.</text>
</comment>
<organism evidence="1">
    <name type="scientific">human gut metagenome</name>
    <dbReference type="NCBI Taxonomy" id="408170"/>
    <lineage>
        <taxon>unclassified sequences</taxon>
        <taxon>metagenomes</taxon>
        <taxon>organismal metagenomes</taxon>
    </lineage>
</organism>